<name>A0A2P7AVH3_9HYPH</name>
<keyword evidence="3" id="KW-1185">Reference proteome</keyword>
<evidence type="ECO:0000256" key="1">
    <source>
        <dbReference type="SAM" id="MobiDB-lite"/>
    </source>
</evidence>
<sequence>MYSMSTETIAAIDPASPDTRKNLPFPHVTVMTDEAGNTKKVESVGEAALWLIERWPGQGEKFKLAKQACLDALDGKITCTECRDAFIEAVKEAGIYVEEKRL</sequence>
<dbReference type="Gene3D" id="6.10.250.730">
    <property type="match status" value="1"/>
</dbReference>
<protein>
    <submittedName>
        <fullName evidence="2">DUF982 domain-containing protein</fullName>
    </submittedName>
</protein>
<dbReference type="InterPro" id="IPR010385">
    <property type="entry name" value="DUF982"/>
</dbReference>
<accession>A0A2P7AVH3</accession>
<dbReference type="OrthoDB" id="8098004at2"/>
<proteinExistence type="predicted"/>
<dbReference type="EMBL" id="PGGN01000002">
    <property type="protein sequence ID" value="PSH58219.1"/>
    <property type="molecule type" value="Genomic_DNA"/>
</dbReference>
<dbReference type="Proteomes" id="UP000241158">
    <property type="component" value="Unassembled WGS sequence"/>
</dbReference>
<evidence type="ECO:0000313" key="3">
    <source>
        <dbReference type="Proteomes" id="UP000241158"/>
    </source>
</evidence>
<gene>
    <name evidence="2" type="ORF">CU100_11345</name>
</gene>
<dbReference type="Pfam" id="PF06169">
    <property type="entry name" value="DUF982"/>
    <property type="match status" value="1"/>
</dbReference>
<reference evidence="3" key="1">
    <citation type="submission" date="2017-11" db="EMBL/GenBank/DDBJ databases">
        <authorList>
            <person name="Kuznetsova I."/>
            <person name="Sazanova A."/>
            <person name="Chirak E."/>
            <person name="Safronova V."/>
            <person name="Willems A."/>
        </authorList>
    </citation>
    <scope>NUCLEOTIDE SEQUENCE [LARGE SCALE GENOMIC DNA]</scope>
    <source>
        <strain evidence="3">PEPV15</strain>
    </source>
</reference>
<organism evidence="2 3">
    <name type="scientific">Phyllobacterium endophyticum</name>
    <dbReference type="NCBI Taxonomy" id="1149773"/>
    <lineage>
        <taxon>Bacteria</taxon>
        <taxon>Pseudomonadati</taxon>
        <taxon>Pseudomonadota</taxon>
        <taxon>Alphaproteobacteria</taxon>
        <taxon>Hyphomicrobiales</taxon>
        <taxon>Phyllobacteriaceae</taxon>
        <taxon>Phyllobacterium</taxon>
    </lineage>
</organism>
<feature type="region of interest" description="Disordered" evidence="1">
    <location>
        <begin position="1"/>
        <end position="23"/>
    </location>
</feature>
<dbReference type="AlphaFoldDB" id="A0A2P7AVH3"/>
<evidence type="ECO:0000313" key="2">
    <source>
        <dbReference type="EMBL" id="PSH58219.1"/>
    </source>
</evidence>
<comment type="caution">
    <text evidence="2">The sequence shown here is derived from an EMBL/GenBank/DDBJ whole genome shotgun (WGS) entry which is preliminary data.</text>
</comment>